<dbReference type="VEuPathDB" id="FungiDB:FOZG_02413"/>
<evidence type="ECO:0000256" key="1">
    <source>
        <dbReference type="SAM" id="MobiDB-lite"/>
    </source>
</evidence>
<dbReference type="VEuPathDB" id="FungiDB:HZS61_004377"/>
<feature type="region of interest" description="Disordered" evidence="1">
    <location>
        <begin position="197"/>
        <end position="239"/>
    </location>
</feature>
<evidence type="ECO:0000313" key="4">
    <source>
        <dbReference type="Proteomes" id="UP000285084"/>
    </source>
</evidence>
<feature type="domain" description="UBC core" evidence="2">
    <location>
        <begin position="349"/>
        <end position="398"/>
    </location>
</feature>
<evidence type="ECO:0000259" key="2">
    <source>
        <dbReference type="PROSITE" id="PS50127"/>
    </source>
</evidence>
<dbReference type="InterPro" id="IPR016135">
    <property type="entry name" value="UBQ-conjugating_enzyme/RWD"/>
</dbReference>
<dbReference type="PROSITE" id="PS50127">
    <property type="entry name" value="UBC_2"/>
    <property type="match status" value="1"/>
</dbReference>
<dbReference type="Proteomes" id="UP000285084">
    <property type="component" value="Unassembled WGS sequence"/>
</dbReference>
<comment type="caution">
    <text evidence="3">The sequence shown here is derived from an EMBL/GenBank/DDBJ whole genome shotgun (WGS) entry which is preliminary data.</text>
</comment>
<evidence type="ECO:0000313" key="3">
    <source>
        <dbReference type="EMBL" id="RKK57126.1"/>
    </source>
</evidence>
<dbReference type="Gene3D" id="3.10.110.10">
    <property type="entry name" value="Ubiquitin Conjugating Enzyme"/>
    <property type="match status" value="1"/>
</dbReference>
<protein>
    <recommendedName>
        <fullName evidence="2">UBC core domain-containing protein</fullName>
    </recommendedName>
</protein>
<dbReference type="SUPFAM" id="SSF54495">
    <property type="entry name" value="UBC-like"/>
    <property type="match status" value="1"/>
</dbReference>
<dbReference type="VEuPathDB" id="FungiDB:FOMG_02503"/>
<name>A0A420M7W7_FUSOX</name>
<dbReference type="EMBL" id="MRCX01000886">
    <property type="protein sequence ID" value="RKK57126.1"/>
    <property type="molecule type" value="Genomic_DNA"/>
</dbReference>
<proteinExistence type="predicted"/>
<dbReference type="VEuPathDB" id="FungiDB:FOIG_13288"/>
<sequence>MADPLSVTASVVGILAATGKVLSVLGQIVDAPQSIADMQSEIDDIRIIFSNLQSFLDRSQQLNPGRLALIQLGDLVAILTRTVIAFSELEILVRPLCTGERMSPWRRVNWRWQEAAASRLVNQLQRHKTSLSLLLQIYQCETDLEARENAATLRDNIEHELDDDNGLSERLANIEISPELDELSTAIYDVESASIPPTCKPVRSHQSPSDAEIPRRSSPAAVESDGNLSEVSEQPTTIEGAWGADTACDDFSKAFEKILLATWVYRRNQDGPVDGVSTINTTRSRAWSILSGITLSMVSTISVIKLPLTQSEIERFTSLAILAIDLEPKPALKIDALAGGRRGLYGYRPLNKRILNELKDLTRNSPSSCTAGPLVDDLHYWQATIMGPVRQPRAMLLE</sequence>
<accession>A0A420M7W7</accession>
<reference evidence="3 4" key="1">
    <citation type="journal article" date="2018" name="Sci. Rep.">
        <title>Characterisation of pathogen-specific regions and novel effector candidates in Fusarium oxysporum f. sp. cepae.</title>
        <authorList>
            <person name="Armitage A.D."/>
            <person name="Taylor A."/>
            <person name="Sobczyk M.K."/>
            <person name="Baxter L."/>
            <person name="Greenfield B.P."/>
            <person name="Bates H.J."/>
            <person name="Wilson F."/>
            <person name="Jackson A.C."/>
            <person name="Ott S."/>
            <person name="Harrison R.J."/>
            <person name="Clarkson J.P."/>
        </authorList>
    </citation>
    <scope>NUCLEOTIDE SEQUENCE [LARGE SCALE GENOMIC DNA]</scope>
    <source>
        <strain evidence="3 4">Fo_A13</strain>
    </source>
</reference>
<dbReference type="InterPro" id="IPR000608">
    <property type="entry name" value="UBC"/>
</dbReference>
<dbReference type="AlphaFoldDB" id="A0A420M7W7"/>
<gene>
    <name evidence="3" type="ORF">BFJ69_g17563</name>
</gene>
<feature type="compositionally biased region" description="Polar residues" evidence="1">
    <location>
        <begin position="226"/>
        <end position="237"/>
    </location>
</feature>
<dbReference type="VEuPathDB" id="FungiDB:FOXG_18858"/>
<organism evidence="3 4">
    <name type="scientific">Fusarium oxysporum</name>
    <name type="common">Fusarium vascular wilt</name>
    <dbReference type="NCBI Taxonomy" id="5507"/>
    <lineage>
        <taxon>Eukaryota</taxon>
        <taxon>Fungi</taxon>
        <taxon>Dikarya</taxon>
        <taxon>Ascomycota</taxon>
        <taxon>Pezizomycotina</taxon>
        <taxon>Sordariomycetes</taxon>
        <taxon>Hypocreomycetidae</taxon>
        <taxon>Hypocreales</taxon>
        <taxon>Nectriaceae</taxon>
        <taxon>Fusarium</taxon>
        <taxon>Fusarium oxysporum species complex</taxon>
    </lineage>
</organism>